<dbReference type="OrthoDB" id="2582440at2"/>
<evidence type="ECO:0000256" key="1">
    <source>
        <dbReference type="ARBA" id="ARBA00022729"/>
    </source>
</evidence>
<keyword evidence="1 2" id="KW-0732">Signal</keyword>
<evidence type="ECO:0000313" key="5">
    <source>
        <dbReference type="Proteomes" id="UP000431264"/>
    </source>
</evidence>
<dbReference type="Pfam" id="PF18962">
    <property type="entry name" value="Por_Secre_tail"/>
    <property type="match status" value="1"/>
</dbReference>
<dbReference type="AlphaFoldDB" id="A0A6I4II33"/>
<dbReference type="Proteomes" id="UP000431264">
    <property type="component" value="Unassembled WGS sequence"/>
</dbReference>
<reference evidence="5" key="1">
    <citation type="submission" date="2019-05" db="EMBL/GenBank/DDBJ databases">
        <title>Flavobacterium profundi sp. nov., isolated from a deep-sea seamount.</title>
        <authorList>
            <person name="Zhang D.-C."/>
        </authorList>
    </citation>
    <scope>NUCLEOTIDE SEQUENCE [LARGE SCALE GENOMIC DNA]</scope>
    <source>
        <strain evidence="5">TP390</strain>
    </source>
</reference>
<keyword evidence="5" id="KW-1185">Reference proteome</keyword>
<gene>
    <name evidence="4" type="ORF">GOQ30_08925</name>
</gene>
<protein>
    <submittedName>
        <fullName evidence="4">T9SS type A sorting domain-containing protein</fullName>
    </submittedName>
</protein>
<dbReference type="RefSeq" id="WP_140997654.1">
    <property type="nucleotide sequence ID" value="NZ_VDCZ01000005.1"/>
</dbReference>
<dbReference type="NCBIfam" id="TIGR04183">
    <property type="entry name" value="Por_Secre_tail"/>
    <property type="match status" value="1"/>
</dbReference>
<feature type="domain" description="Secretion system C-terminal sorting" evidence="3">
    <location>
        <begin position="567"/>
        <end position="633"/>
    </location>
</feature>
<comment type="caution">
    <text evidence="4">The sequence shown here is derived from an EMBL/GenBank/DDBJ whole genome shotgun (WGS) entry which is preliminary data.</text>
</comment>
<evidence type="ECO:0000259" key="3">
    <source>
        <dbReference type="Pfam" id="PF18962"/>
    </source>
</evidence>
<proteinExistence type="predicted"/>
<dbReference type="InterPro" id="IPR026444">
    <property type="entry name" value="Secre_tail"/>
</dbReference>
<feature type="chain" id="PRO_5026155433" evidence="2">
    <location>
        <begin position="19"/>
        <end position="636"/>
    </location>
</feature>
<dbReference type="EMBL" id="WQLW01000005">
    <property type="protein sequence ID" value="MVO09278.1"/>
    <property type="molecule type" value="Genomic_DNA"/>
</dbReference>
<organism evidence="4 5">
    <name type="scientific">Flavobacterium profundi</name>
    <dbReference type="NCBI Taxonomy" id="1774945"/>
    <lineage>
        <taxon>Bacteria</taxon>
        <taxon>Pseudomonadati</taxon>
        <taxon>Bacteroidota</taxon>
        <taxon>Flavobacteriia</taxon>
        <taxon>Flavobacteriales</taxon>
        <taxon>Flavobacteriaceae</taxon>
        <taxon>Flavobacterium</taxon>
    </lineage>
</organism>
<evidence type="ECO:0000256" key="2">
    <source>
        <dbReference type="SAM" id="SignalP"/>
    </source>
</evidence>
<name>A0A6I4II33_9FLAO</name>
<sequence length="636" mass="70210">MRKTLFYFLVLFVLDMNAQMYVSPNSYVFVNNAYVYVGQDVNLDNNANMYLRNSSQLLQGNTATSSNRGLGNLSVFQEGTSNQYGYNYWCSPVGVPSASVGNAAFGITRLNRPTALITSSSATILPSATLDGVATNSSLSIASRWIYKFVQSNQYGQWAYVGNASTINPGEGFTMKGVSGTDTVIADTNEGVANNPGNNQRYDFRGKPNEGLISIPVGNAAGPDYPNRTLTGNPYPSAINLNLFLLENSGYTVNYSTGAYTLTGSPIINGNAYFWEHQKPATSHYVSEYVGGYGVYVANGATAFSPGTYTPATWNTYNSDGTPNSNGSSTANAYLRMFAPVGQGFMIQGVVSSGNAQMKNLYRAFVKEAPENNSQFERSSNDEASNSNWSAIPNIANVDYTQFSKQQVPQFKIHTIMNDEYTRETALAFNDMATDSYDPAFDAITPESSLPRDVYFPLQGDKQFVISTLNFDIDKKMPIAFKADIQTTFKVSVNELINFNLAQDIFLHDKETNIYYDIKNSFFSITLPPGVYKNRFEITFKNQENTLGLEDEIVKSFEVYQNNDSQFLTIFNPMQQEVKLLSLYDATGKMVVNKNNLGNASEIQVSTSGLTDGVYFVKLSTLENKNIDKKIVVSRQ</sequence>
<accession>A0A6I4II33</accession>
<evidence type="ECO:0000313" key="4">
    <source>
        <dbReference type="EMBL" id="MVO09278.1"/>
    </source>
</evidence>
<feature type="signal peptide" evidence="2">
    <location>
        <begin position="1"/>
        <end position="18"/>
    </location>
</feature>